<dbReference type="CDD" id="cd15618">
    <property type="entry name" value="PHD1_MOZ_MORF"/>
    <property type="match status" value="1"/>
</dbReference>
<feature type="domain" description="PHD-type" evidence="10">
    <location>
        <begin position="50"/>
        <end position="109"/>
    </location>
</feature>
<dbReference type="Pfam" id="PF00628">
    <property type="entry name" value="PHD"/>
    <property type="match status" value="2"/>
</dbReference>
<evidence type="ECO:0000256" key="7">
    <source>
        <dbReference type="ARBA" id="ARBA00023163"/>
    </source>
</evidence>
<evidence type="ECO:0000313" key="12">
    <source>
        <dbReference type="Proteomes" id="UP001279410"/>
    </source>
</evidence>
<dbReference type="SMART" id="SM00249">
    <property type="entry name" value="PHD"/>
    <property type="match status" value="2"/>
</dbReference>
<evidence type="ECO:0000256" key="3">
    <source>
        <dbReference type="ARBA" id="ARBA00022737"/>
    </source>
</evidence>
<evidence type="ECO:0000256" key="6">
    <source>
        <dbReference type="ARBA" id="ARBA00023015"/>
    </source>
</evidence>
<organism evidence="11 12">
    <name type="scientific">Lates japonicus</name>
    <name type="common">Japanese lates</name>
    <dbReference type="NCBI Taxonomy" id="270547"/>
    <lineage>
        <taxon>Eukaryota</taxon>
        <taxon>Metazoa</taxon>
        <taxon>Chordata</taxon>
        <taxon>Craniata</taxon>
        <taxon>Vertebrata</taxon>
        <taxon>Euteleostomi</taxon>
        <taxon>Actinopterygii</taxon>
        <taxon>Neopterygii</taxon>
        <taxon>Teleostei</taxon>
        <taxon>Neoteleostei</taxon>
        <taxon>Acanthomorphata</taxon>
        <taxon>Carangaria</taxon>
        <taxon>Carangaria incertae sedis</taxon>
        <taxon>Centropomidae</taxon>
        <taxon>Lates</taxon>
    </lineage>
</organism>
<dbReference type="InterPro" id="IPR019786">
    <property type="entry name" value="Zinc_finger_PHD-type_CS"/>
</dbReference>
<sequence length="228" mass="25257">MVAFDPSVINSEHVSNNFSGENASVTALTDAENHVELGDVTTYTLRVDPIPICSFCLGTKESNRDKRPEELLSCADCGSSGHPSCLKFSPELTSNVKRLRWQCIECKTCSSCRIQGKNADEMLFCDSCDRGFHMECCDPPLSRMPKGTWICQVCRPKENGKKLLHKKADQIKRRYAKPIGRPRNKLKQRITLPPHAAGTLAPAGVQCPNPPQSLSYVLLEKSLHSANL</sequence>
<dbReference type="GO" id="GO:0005634">
    <property type="term" value="C:nucleus"/>
    <property type="evidence" value="ECO:0007669"/>
    <property type="project" value="UniProtKB-SubCell"/>
</dbReference>
<dbReference type="PROSITE" id="PS50016">
    <property type="entry name" value="ZF_PHD_2"/>
    <property type="match status" value="2"/>
</dbReference>
<keyword evidence="3" id="KW-0677">Repeat</keyword>
<evidence type="ECO:0000256" key="2">
    <source>
        <dbReference type="ARBA" id="ARBA00022723"/>
    </source>
</evidence>
<dbReference type="PANTHER" id="PTHR45888">
    <property type="entry name" value="HL01030P-RELATED"/>
    <property type="match status" value="1"/>
</dbReference>
<keyword evidence="12" id="KW-1185">Reference proteome</keyword>
<dbReference type="PANTHER" id="PTHR45888:SF4">
    <property type="entry name" value="PHD FINGER PROTEIN 10"/>
    <property type="match status" value="1"/>
</dbReference>
<comment type="subcellular location">
    <subcellularLocation>
        <location evidence="1">Nucleus</location>
    </subcellularLocation>
</comment>
<keyword evidence="7" id="KW-0804">Transcription</keyword>
<dbReference type="PROSITE" id="PS01359">
    <property type="entry name" value="ZF_PHD_1"/>
    <property type="match status" value="1"/>
</dbReference>
<dbReference type="EMBL" id="BRZM01004897">
    <property type="protein sequence ID" value="GLD60343.1"/>
    <property type="molecule type" value="Genomic_DNA"/>
</dbReference>
<feature type="domain" description="PHD-type" evidence="10">
    <location>
        <begin position="106"/>
        <end position="157"/>
    </location>
</feature>
<dbReference type="InterPro" id="IPR019787">
    <property type="entry name" value="Znf_PHD-finger"/>
</dbReference>
<reference evidence="11" key="1">
    <citation type="submission" date="2022-08" db="EMBL/GenBank/DDBJ databases">
        <title>Genome sequencing of akame (Lates japonicus).</title>
        <authorList>
            <person name="Hashiguchi Y."/>
            <person name="Takahashi H."/>
        </authorList>
    </citation>
    <scope>NUCLEOTIDE SEQUENCE</scope>
    <source>
        <strain evidence="11">Kochi</strain>
    </source>
</reference>
<dbReference type="SUPFAM" id="SSF57903">
    <property type="entry name" value="FYVE/PHD zinc finger"/>
    <property type="match status" value="2"/>
</dbReference>
<dbReference type="AlphaFoldDB" id="A0AAD3MSN0"/>
<comment type="caution">
    <text evidence="11">The sequence shown here is derived from an EMBL/GenBank/DDBJ whole genome shotgun (WGS) entry which is preliminary data.</text>
</comment>
<dbReference type="InterPro" id="IPR011011">
    <property type="entry name" value="Znf_FYVE_PHD"/>
</dbReference>
<name>A0AAD3MSN0_LATJO</name>
<dbReference type="GO" id="GO:0008270">
    <property type="term" value="F:zinc ion binding"/>
    <property type="evidence" value="ECO:0007669"/>
    <property type="project" value="UniProtKB-KW"/>
</dbReference>
<protein>
    <submittedName>
        <fullName evidence="11">Histone acetyltransferase KAT6B isoform X2</fullName>
    </submittedName>
</protein>
<keyword evidence="5" id="KW-0862">Zinc</keyword>
<evidence type="ECO:0000256" key="1">
    <source>
        <dbReference type="ARBA" id="ARBA00004123"/>
    </source>
</evidence>
<dbReference type="Proteomes" id="UP001279410">
    <property type="component" value="Unassembled WGS sequence"/>
</dbReference>
<keyword evidence="2" id="KW-0479">Metal-binding</keyword>
<evidence type="ECO:0000256" key="9">
    <source>
        <dbReference type="PROSITE-ProRule" id="PRU00146"/>
    </source>
</evidence>
<accession>A0AAD3MSN0</accession>
<dbReference type="InterPro" id="IPR001965">
    <property type="entry name" value="Znf_PHD"/>
</dbReference>
<dbReference type="InterPro" id="IPR013083">
    <property type="entry name" value="Znf_RING/FYVE/PHD"/>
</dbReference>
<dbReference type="Gene3D" id="3.30.40.10">
    <property type="entry name" value="Zinc/RING finger domain, C3HC4 (zinc finger)"/>
    <property type="match status" value="1"/>
</dbReference>
<evidence type="ECO:0000256" key="5">
    <source>
        <dbReference type="ARBA" id="ARBA00022833"/>
    </source>
</evidence>
<keyword evidence="4 9" id="KW-0863">Zinc-finger</keyword>
<evidence type="ECO:0000259" key="10">
    <source>
        <dbReference type="PROSITE" id="PS50016"/>
    </source>
</evidence>
<evidence type="ECO:0000256" key="4">
    <source>
        <dbReference type="ARBA" id="ARBA00022771"/>
    </source>
</evidence>
<keyword evidence="6" id="KW-0805">Transcription regulation</keyword>
<dbReference type="CDD" id="cd15527">
    <property type="entry name" value="PHD2_KAT6A_6B"/>
    <property type="match status" value="1"/>
</dbReference>
<evidence type="ECO:0000313" key="11">
    <source>
        <dbReference type="EMBL" id="GLD60343.1"/>
    </source>
</evidence>
<dbReference type="FunFam" id="3.30.40.10:FF:000035">
    <property type="entry name" value="Histone acetyltransferase"/>
    <property type="match status" value="1"/>
</dbReference>
<gene>
    <name evidence="11" type="ORF">AKAME5_002899400</name>
</gene>
<proteinExistence type="predicted"/>
<keyword evidence="8" id="KW-0539">Nucleus</keyword>
<evidence type="ECO:0000256" key="8">
    <source>
        <dbReference type="ARBA" id="ARBA00023242"/>
    </source>
</evidence>